<keyword evidence="3" id="KW-1185">Reference proteome</keyword>
<dbReference type="AlphaFoldDB" id="A0A4Z2GRT7"/>
<reference evidence="2 3" key="1">
    <citation type="submission" date="2019-03" db="EMBL/GenBank/DDBJ databases">
        <title>First draft genome of Liparis tanakae, snailfish: a comprehensive survey of snailfish specific genes.</title>
        <authorList>
            <person name="Kim W."/>
            <person name="Song I."/>
            <person name="Jeong J.-H."/>
            <person name="Kim D."/>
            <person name="Kim S."/>
            <person name="Ryu S."/>
            <person name="Song J.Y."/>
            <person name="Lee S.K."/>
        </authorList>
    </citation>
    <scope>NUCLEOTIDE SEQUENCE [LARGE SCALE GENOMIC DNA]</scope>
    <source>
        <tissue evidence="2">Muscle</tissue>
    </source>
</reference>
<accession>A0A4Z2GRT7</accession>
<name>A0A4Z2GRT7_9TELE</name>
<evidence type="ECO:0000313" key="2">
    <source>
        <dbReference type="EMBL" id="TNN55384.1"/>
    </source>
</evidence>
<sequence>MERDILLTGRDKFRPPPHPSPTFLSIPYSQPHVVLSPRHPGDSRRRGDETRRWRGETRLTDTMRLVESTHWIWAVFQAEVLNMRRLMSPRVPGCSSVARTSLSCHSYFGDGSLETGVSSRPFAFQLPEPLITRTIQSKCSCIEEGVQ</sequence>
<proteinExistence type="predicted"/>
<feature type="compositionally biased region" description="Basic and acidic residues" evidence="1">
    <location>
        <begin position="39"/>
        <end position="53"/>
    </location>
</feature>
<feature type="region of interest" description="Disordered" evidence="1">
    <location>
        <begin position="34"/>
        <end position="53"/>
    </location>
</feature>
<gene>
    <name evidence="2" type="ORF">EYF80_034396</name>
</gene>
<evidence type="ECO:0000256" key="1">
    <source>
        <dbReference type="SAM" id="MobiDB-lite"/>
    </source>
</evidence>
<organism evidence="2 3">
    <name type="scientific">Liparis tanakae</name>
    <name type="common">Tanaka's snailfish</name>
    <dbReference type="NCBI Taxonomy" id="230148"/>
    <lineage>
        <taxon>Eukaryota</taxon>
        <taxon>Metazoa</taxon>
        <taxon>Chordata</taxon>
        <taxon>Craniata</taxon>
        <taxon>Vertebrata</taxon>
        <taxon>Euteleostomi</taxon>
        <taxon>Actinopterygii</taxon>
        <taxon>Neopterygii</taxon>
        <taxon>Teleostei</taxon>
        <taxon>Neoteleostei</taxon>
        <taxon>Acanthomorphata</taxon>
        <taxon>Eupercaria</taxon>
        <taxon>Perciformes</taxon>
        <taxon>Cottioidei</taxon>
        <taxon>Cottales</taxon>
        <taxon>Liparidae</taxon>
        <taxon>Liparis</taxon>
    </lineage>
</organism>
<dbReference type="EMBL" id="SRLO01000457">
    <property type="protein sequence ID" value="TNN55384.1"/>
    <property type="molecule type" value="Genomic_DNA"/>
</dbReference>
<dbReference type="Proteomes" id="UP000314294">
    <property type="component" value="Unassembled WGS sequence"/>
</dbReference>
<evidence type="ECO:0000313" key="3">
    <source>
        <dbReference type="Proteomes" id="UP000314294"/>
    </source>
</evidence>
<protein>
    <submittedName>
        <fullName evidence="2">Uncharacterized protein</fullName>
    </submittedName>
</protein>
<comment type="caution">
    <text evidence="2">The sequence shown here is derived from an EMBL/GenBank/DDBJ whole genome shotgun (WGS) entry which is preliminary data.</text>
</comment>